<dbReference type="EMBL" id="JQGA01001029">
    <property type="protein sequence ID" value="KGO70605.1"/>
    <property type="molecule type" value="Genomic_DNA"/>
</dbReference>
<proteinExistence type="predicted"/>
<organism evidence="1 2">
    <name type="scientific">Penicillium italicum</name>
    <name type="common">Blue mold</name>
    <dbReference type="NCBI Taxonomy" id="40296"/>
    <lineage>
        <taxon>Eukaryota</taxon>
        <taxon>Fungi</taxon>
        <taxon>Dikarya</taxon>
        <taxon>Ascomycota</taxon>
        <taxon>Pezizomycotina</taxon>
        <taxon>Eurotiomycetes</taxon>
        <taxon>Eurotiomycetidae</taxon>
        <taxon>Eurotiales</taxon>
        <taxon>Aspergillaceae</taxon>
        <taxon>Penicillium</taxon>
    </lineage>
</organism>
<dbReference type="AlphaFoldDB" id="A0A0A2L1W6"/>
<gene>
    <name evidence="1" type="ORF">PITC_051990</name>
</gene>
<protein>
    <submittedName>
        <fullName evidence="1">Uncharacterized protein</fullName>
    </submittedName>
</protein>
<dbReference type="Proteomes" id="UP000030104">
    <property type="component" value="Unassembled WGS sequence"/>
</dbReference>
<keyword evidence="2" id="KW-1185">Reference proteome</keyword>
<reference evidence="1 2" key="1">
    <citation type="journal article" date="2015" name="Mol. Plant Microbe Interact.">
        <title>Genome, transcriptome, and functional analyses of Penicillium expansum provide new insights into secondary metabolism and pathogenicity.</title>
        <authorList>
            <person name="Ballester A.R."/>
            <person name="Marcet-Houben M."/>
            <person name="Levin E."/>
            <person name="Sela N."/>
            <person name="Selma-Lazaro C."/>
            <person name="Carmona L."/>
            <person name="Wisniewski M."/>
            <person name="Droby S."/>
            <person name="Gonzalez-Candelas L."/>
            <person name="Gabaldon T."/>
        </authorList>
    </citation>
    <scope>NUCLEOTIDE SEQUENCE [LARGE SCALE GENOMIC DNA]</scope>
    <source>
        <strain evidence="1 2">PHI-1</strain>
    </source>
</reference>
<accession>A0A0A2L1W6</accession>
<dbReference type="HOGENOM" id="CLU_2484037_0_0_1"/>
<name>A0A0A2L1W6_PENIT</name>
<comment type="caution">
    <text evidence="1">The sequence shown here is derived from an EMBL/GenBank/DDBJ whole genome shotgun (WGS) entry which is preliminary data.</text>
</comment>
<sequence>MLALAFDKKIFGAVFKIYQIVFSQLKSSSPRRPIWATPKKQLSTGPAKQFCCTVLRIFATIIAKDALHAHIKGNVDILSDDDLSNDW</sequence>
<dbReference type="OrthoDB" id="2913095at2759"/>
<evidence type="ECO:0000313" key="1">
    <source>
        <dbReference type="EMBL" id="KGO70605.1"/>
    </source>
</evidence>
<evidence type="ECO:0000313" key="2">
    <source>
        <dbReference type="Proteomes" id="UP000030104"/>
    </source>
</evidence>